<organism evidence="2 3">
    <name type="scientific">Acanthochromis polyacanthus</name>
    <name type="common">spiny chromis</name>
    <dbReference type="NCBI Taxonomy" id="80966"/>
    <lineage>
        <taxon>Eukaryota</taxon>
        <taxon>Metazoa</taxon>
        <taxon>Chordata</taxon>
        <taxon>Craniata</taxon>
        <taxon>Vertebrata</taxon>
        <taxon>Euteleostomi</taxon>
        <taxon>Actinopterygii</taxon>
        <taxon>Neopterygii</taxon>
        <taxon>Teleostei</taxon>
        <taxon>Neoteleostei</taxon>
        <taxon>Acanthomorphata</taxon>
        <taxon>Ovalentaria</taxon>
        <taxon>Pomacentridae</taxon>
        <taxon>Acanthochromis</taxon>
    </lineage>
</organism>
<accession>A0A3Q1F9S4</accession>
<dbReference type="PANTHER" id="PTHR35347">
    <property type="entry name" value="COILED-COIL DOMAIN-CONTAINING PROTEIN 175"/>
    <property type="match status" value="1"/>
</dbReference>
<dbReference type="InterPro" id="IPR038834">
    <property type="entry name" value="CCDC175"/>
</dbReference>
<name>A0A3Q1F9S4_9TELE</name>
<dbReference type="InParanoid" id="A0A3Q1F9S4"/>
<dbReference type="STRING" id="80966.ENSAPOP00000003930"/>
<dbReference type="FunCoup" id="A0A3Q1F9S4">
    <property type="interactions" value="5"/>
</dbReference>
<dbReference type="GeneTree" id="ENSGT00940000177894"/>
<dbReference type="Proteomes" id="UP000257200">
    <property type="component" value="Unplaced"/>
</dbReference>
<dbReference type="PANTHER" id="PTHR35347:SF1">
    <property type="entry name" value="COILED-COIL DOMAIN-CONTAINING PROTEIN 175"/>
    <property type="match status" value="1"/>
</dbReference>
<reference evidence="2" key="2">
    <citation type="submission" date="2025-09" db="UniProtKB">
        <authorList>
            <consortium name="Ensembl"/>
        </authorList>
    </citation>
    <scope>IDENTIFICATION</scope>
</reference>
<dbReference type="Ensembl" id="ENSAPOT00000010913.1">
    <property type="protein sequence ID" value="ENSAPOP00000003930.1"/>
    <property type="gene ID" value="ENSAPOG00000005471.1"/>
</dbReference>
<protein>
    <submittedName>
        <fullName evidence="2">Uncharacterized protein</fullName>
    </submittedName>
</protein>
<evidence type="ECO:0000256" key="1">
    <source>
        <dbReference type="SAM" id="Coils"/>
    </source>
</evidence>
<feature type="coiled-coil region" evidence="1">
    <location>
        <begin position="19"/>
        <end position="49"/>
    </location>
</feature>
<keyword evidence="1" id="KW-0175">Coiled coil</keyword>
<evidence type="ECO:0000313" key="2">
    <source>
        <dbReference type="Ensembl" id="ENSAPOP00000003930.1"/>
    </source>
</evidence>
<evidence type="ECO:0000313" key="3">
    <source>
        <dbReference type="Proteomes" id="UP000257200"/>
    </source>
</evidence>
<proteinExistence type="predicted"/>
<dbReference type="AlphaFoldDB" id="A0A3Q1F9S4"/>
<feature type="coiled-coil region" evidence="1">
    <location>
        <begin position="384"/>
        <end position="411"/>
    </location>
</feature>
<feature type="coiled-coil region" evidence="1">
    <location>
        <begin position="100"/>
        <end position="351"/>
    </location>
</feature>
<sequence>MAKEESNIRRLTASRCQCEKKLEGEIQKHQELRQQKETLKKELRELGEAFTLAVQHLQEEITTAEGKIEDGRASRLLRQDALVQICEVFKFRHREETEVRAEYLSMLQQLERSKLQLEERIASIVRHSKEIKEMEKLIGELLETDTINKRLFERNQEELCENVKTEKKNISHLEEERRQLSQLLEEANRKQEEYVAKMKSDTSDTRRRYEELQRDEAALQLRQPKSSHDGLLMSHINQSELEYRQIESMHEQEIQQFATEVESITKRNEEKQREVEGKEEVLKEVETEWNEAQDRHEKLKAHAFELNRKKIELEMSIKRLKEKTSILLQPKEQLKSELEELREHYMDMLDKQASELTAVEVSIYNNNVKLEEVNMENSRMHLCIRQMTEEVSRAKQHKDRYQQEFQQFNQDTKALFESLQEAWREDLLVTQESQCRDGVLLESIVSLLNHLKIRRQELGHANVGHISQITSYHCLLYCH</sequence>
<reference evidence="2" key="1">
    <citation type="submission" date="2025-08" db="UniProtKB">
        <authorList>
            <consortium name="Ensembl"/>
        </authorList>
    </citation>
    <scope>IDENTIFICATION</scope>
</reference>
<keyword evidence="3" id="KW-1185">Reference proteome</keyword>